<dbReference type="Proteomes" id="UP001597452">
    <property type="component" value="Unassembled WGS sequence"/>
</dbReference>
<proteinExistence type="predicted"/>
<evidence type="ECO:0000313" key="2">
    <source>
        <dbReference type="EMBL" id="MFD2639139.1"/>
    </source>
</evidence>
<accession>A0ABW5QAX9</accession>
<sequence>MQNKNKSFIIWITFLSLILIVHFSITIMYNAPANPISYNYNQVLQSYMNPIFKQNWRLFAPNPVSTDNKILVKGYYHDSRNVEKESEWIDVSNALITKLHNNRITPLRLAVAQATTSSVEVTNKYQKDQEEYKQLIEDASKGKGEYPLEMRFLLNISSEALYSKYKMNFDEVKIRIQINEFPDYFNYISGDNLKHNEYYIELPRLPYNQVEKL</sequence>
<keyword evidence="1" id="KW-0472">Membrane</keyword>
<keyword evidence="3" id="KW-1185">Reference proteome</keyword>
<reference evidence="3" key="1">
    <citation type="journal article" date="2019" name="Int. J. Syst. Evol. Microbiol.">
        <title>The Global Catalogue of Microorganisms (GCM) 10K type strain sequencing project: providing services to taxonomists for standard genome sequencing and annotation.</title>
        <authorList>
            <consortium name="The Broad Institute Genomics Platform"/>
            <consortium name="The Broad Institute Genome Sequencing Center for Infectious Disease"/>
            <person name="Wu L."/>
            <person name="Ma J."/>
        </authorList>
    </citation>
    <scope>NUCLEOTIDE SEQUENCE [LARGE SCALE GENOMIC DNA]</scope>
    <source>
        <strain evidence="3">TISTR 1571</strain>
    </source>
</reference>
<feature type="transmembrane region" description="Helical" evidence="1">
    <location>
        <begin position="7"/>
        <end position="29"/>
    </location>
</feature>
<evidence type="ECO:0000313" key="3">
    <source>
        <dbReference type="Proteomes" id="UP001597452"/>
    </source>
</evidence>
<name>A0ABW5QAX9_9BACI</name>
<comment type="caution">
    <text evidence="2">The sequence shown here is derived from an EMBL/GenBank/DDBJ whole genome shotgun (WGS) entry which is preliminary data.</text>
</comment>
<protein>
    <submittedName>
        <fullName evidence="2">DUF5819 family protein</fullName>
    </submittedName>
</protein>
<gene>
    <name evidence="2" type="ORF">ACFSW4_09710</name>
</gene>
<evidence type="ECO:0000256" key="1">
    <source>
        <dbReference type="SAM" id="Phobius"/>
    </source>
</evidence>
<keyword evidence="1" id="KW-1133">Transmembrane helix</keyword>
<organism evidence="2 3">
    <name type="scientific">Piscibacillus salipiscarius</name>
    <dbReference type="NCBI Taxonomy" id="299480"/>
    <lineage>
        <taxon>Bacteria</taxon>
        <taxon>Bacillati</taxon>
        <taxon>Bacillota</taxon>
        <taxon>Bacilli</taxon>
        <taxon>Bacillales</taxon>
        <taxon>Bacillaceae</taxon>
        <taxon>Piscibacillus</taxon>
    </lineage>
</organism>
<dbReference type="EMBL" id="JBHUMZ010000021">
    <property type="protein sequence ID" value="MFD2639139.1"/>
    <property type="molecule type" value="Genomic_DNA"/>
</dbReference>
<dbReference type="InterPro" id="IPR043857">
    <property type="entry name" value="DUF5819"/>
</dbReference>
<dbReference type="Pfam" id="PF19136">
    <property type="entry name" value="DUF5819"/>
    <property type="match status" value="1"/>
</dbReference>
<keyword evidence="1" id="KW-0812">Transmembrane</keyword>
<dbReference type="RefSeq" id="WP_377328945.1">
    <property type="nucleotide sequence ID" value="NZ_JBHUMZ010000021.1"/>
</dbReference>